<protein>
    <submittedName>
        <fullName evidence="1">Uncharacterized protein</fullName>
    </submittedName>
</protein>
<gene>
    <name evidence="1" type="ORF">E2562_016059</name>
    <name evidence="2" type="ORF">E2562_016060</name>
</gene>
<comment type="caution">
    <text evidence="1">The sequence shown here is derived from an EMBL/GenBank/DDBJ whole genome shotgun (WGS) entry which is preliminary data.</text>
</comment>
<accession>A0A6G1BKY6</accession>
<dbReference type="EMBL" id="SPHZ02000012">
    <property type="protein sequence ID" value="KAF0888591.1"/>
    <property type="molecule type" value="Genomic_DNA"/>
</dbReference>
<keyword evidence="3" id="KW-1185">Reference proteome</keyword>
<organism evidence="1 3">
    <name type="scientific">Oryza meyeriana var. granulata</name>
    <dbReference type="NCBI Taxonomy" id="110450"/>
    <lineage>
        <taxon>Eukaryota</taxon>
        <taxon>Viridiplantae</taxon>
        <taxon>Streptophyta</taxon>
        <taxon>Embryophyta</taxon>
        <taxon>Tracheophyta</taxon>
        <taxon>Spermatophyta</taxon>
        <taxon>Magnoliopsida</taxon>
        <taxon>Liliopsida</taxon>
        <taxon>Poales</taxon>
        <taxon>Poaceae</taxon>
        <taxon>BOP clade</taxon>
        <taxon>Oryzoideae</taxon>
        <taxon>Oryzeae</taxon>
        <taxon>Oryzinae</taxon>
        <taxon>Oryza</taxon>
        <taxon>Oryza meyeriana</taxon>
    </lineage>
</organism>
<dbReference type="EMBL" id="SPHZ02000012">
    <property type="protein sequence ID" value="KAF0888590.1"/>
    <property type="molecule type" value="Genomic_DNA"/>
</dbReference>
<reference evidence="1 3" key="1">
    <citation type="submission" date="2019-11" db="EMBL/GenBank/DDBJ databases">
        <title>Whole genome sequence of Oryza granulata.</title>
        <authorList>
            <person name="Li W."/>
        </authorList>
    </citation>
    <scope>NUCLEOTIDE SEQUENCE [LARGE SCALE GENOMIC DNA]</scope>
    <source>
        <strain evidence="3">cv. Menghai</strain>
        <tissue evidence="1">Leaf</tissue>
    </source>
</reference>
<proteinExistence type="predicted"/>
<evidence type="ECO:0000313" key="3">
    <source>
        <dbReference type="Proteomes" id="UP000479710"/>
    </source>
</evidence>
<evidence type="ECO:0000313" key="1">
    <source>
        <dbReference type="EMBL" id="KAF0888590.1"/>
    </source>
</evidence>
<evidence type="ECO:0000313" key="2">
    <source>
        <dbReference type="EMBL" id="KAF0888591.1"/>
    </source>
</evidence>
<dbReference type="AlphaFoldDB" id="A0A6G1BKY6"/>
<dbReference type="Proteomes" id="UP000479710">
    <property type="component" value="Unassembled WGS sequence"/>
</dbReference>
<sequence>MAALPVACGGCGGVTRSQLVGSPPVAATRDEAASSTKTSCGATDVGCGPRDCIVRGTWPFLLRSPRVRSAASFDDIVLRCYRGGASGWPQRCGPWLHLAGDGVVDSIWCFLSSFRARTHAEAFGYSG</sequence>
<name>A0A6G1BKY6_9ORYZ</name>